<dbReference type="InterPro" id="IPR004638">
    <property type="entry name" value="EmrB-like"/>
</dbReference>
<dbReference type="SUPFAM" id="SSF103473">
    <property type="entry name" value="MFS general substrate transporter"/>
    <property type="match status" value="1"/>
</dbReference>
<reference evidence="10 11" key="1">
    <citation type="submission" date="2016-10" db="EMBL/GenBank/DDBJ databases">
        <title>Draft genome sequences of four alkaliphilic bacteria belonging to the Anaerobacillus genus.</title>
        <authorList>
            <person name="Bassil N.M."/>
            <person name="Lloyd J.R."/>
        </authorList>
    </citation>
    <scope>NUCLEOTIDE SEQUENCE [LARGE SCALE GENOMIC DNA]</scope>
    <source>
        <strain evidence="10 11">DSM 18345</strain>
    </source>
</reference>
<feature type="domain" description="Major facilitator superfamily (MFS) profile" evidence="9">
    <location>
        <begin position="11"/>
        <end position="463"/>
    </location>
</feature>
<dbReference type="OrthoDB" id="9816041at2"/>
<proteinExistence type="inferred from homology"/>
<feature type="transmembrane region" description="Helical" evidence="8">
    <location>
        <begin position="267"/>
        <end position="290"/>
    </location>
</feature>
<evidence type="ECO:0000256" key="4">
    <source>
        <dbReference type="ARBA" id="ARBA00022475"/>
    </source>
</evidence>
<dbReference type="AlphaFoldDB" id="A0A1S2LGA7"/>
<dbReference type="CDD" id="cd17503">
    <property type="entry name" value="MFS_LmrB_MDR_like"/>
    <property type="match status" value="1"/>
</dbReference>
<evidence type="ECO:0000256" key="1">
    <source>
        <dbReference type="ARBA" id="ARBA00004651"/>
    </source>
</evidence>
<feature type="transmembrane region" description="Helical" evidence="8">
    <location>
        <begin position="164"/>
        <end position="184"/>
    </location>
</feature>
<dbReference type="PROSITE" id="PS50850">
    <property type="entry name" value="MFS"/>
    <property type="match status" value="1"/>
</dbReference>
<dbReference type="PRINTS" id="PR01036">
    <property type="entry name" value="TCRTETB"/>
</dbReference>
<evidence type="ECO:0000256" key="5">
    <source>
        <dbReference type="ARBA" id="ARBA00022692"/>
    </source>
</evidence>
<dbReference type="InterPro" id="IPR011701">
    <property type="entry name" value="MFS"/>
</dbReference>
<feature type="transmembrane region" description="Helical" evidence="8">
    <location>
        <begin position="196"/>
        <end position="216"/>
    </location>
</feature>
<dbReference type="NCBIfam" id="TIGR00711">
    <property type="entry name" value="efflux_EmrB"/>
    <property type="match status" value="1"/>
</dbReference>
<dbReference type="Gene3D" id="1.20.1250.20">
    <property type="entry name" value="MFS general substrate transporter like domains"/>
    <property type="match status" value="1"/>
</dbReference>
<organism evidence="10 11">
    <name type="scientific">Anaerobacillus alkalilacustris</name>
    <dbReference type="NCBI Taxonomy" id="393763"/>
    <lineage>
        <taxon>Bacteria</taxon>
        <taxon>Bacillati</taxon>
        <taxon>Bacillota</taxon>
        <taxon>Bacilli</taxon>
        <taxon>Bacillales</taxon>
        <taxon>Bacillaceae</taxon>
        <taxon>Anaerobacillus</taxon>
    </lineage>
</organism>
<evidence type="ECO:0000256" key="7">
    <source>
        <dbReference type="ARBA" id="ARBA00023136"/>
    </source>
</evidence>
<evidence type="ECO:0000256" key="8">
    <source>
        <dbReference type="SAM" id="Phobius"/>
    </source>
</evidence>
<dbReference type="EMBL" id="MLQR01000040">
    <property type="protein sequence ID" value="OIJ11354.1"/>
    <property type="molecule type" value="Genomic_DNA"/>
</dbReference>
<keyword evidence="3" id="KW-0813">Transport</keyword>
<feature type="transmembrane region" description="Helical" evidence="8">
    <location>
        <begin position="296"/>
        <end position="317"/>
    </location>
</feature>
<dbReference type="PANTHER" id="PTHR42718:SF9">
    <property type="entry name" value="MAJOR FACILITATOR SUPERFAMILY MULTIDRUG TRANSPORTER MFSC"/>
    <property type="match status" value="1"/>
</dbReference>
<comment type="similarity">
    <text evidence="2">Belongs to the major facilitator superfamily. EmrB family.</text>
</comment>
<keyword evidence="5 8" id="KW-0812">Transmembrane</keyword>
<evidence type="ECO:0000259" key="9">
    <source>
        <dbReference type="PROSITE" id="PS50850"/>
    </source>
</evidence>
<dbReference type="PANTHER" id="PTHR42718">
    <property type="entry name" value="MAJOR FACILITATOR SUPERFAMILY MULTIDRUG TRANSPORTER MFSC"/>
    <property type="match status" value="1"/>
</dbReference>
<dbReference type="InterPro" id="IPR036259">
    <property type="entry name" value="MFS_trans_sf"/>
</dbReference>
<feature type="transmembrane region" description="Helical" evidence="8">
    <location>
        <begin position="77"/>
        <end position="96"/>
    </location>
</feature>
<protein>
    <submittedName>
        <fullName evidence="10">MFS transporter</fullName>
    </submittedName>
</protein>
<name>A0A1S2LGA7_9BACI</name>
<feature type="transmembrane region" description="Helical" evidence="8">
    <location>
        <begin position="228"/>
        <end position="246"/>
    </location>
</feature>
<gene>
    <name evidence="10" type="ORF">BKP37_15880</name>
</gene>
<dbReference type="RefSeq" id="WP_071310603.1">
    <property type="nucleotide sequence ID" value="NZ_MLQR01000040.1"/>
</dbReference>
<evidence type="ECO:0000256" key="2">
    <source>
        <dbReference type="ARBA" id="ARBA00008537"/>
    </source>
</evidence>
<feature type="transmembrane region" description="Helical" evidence="8">
    <location>
        <begin position="398"/>
        <end position="417"/>
    </location>
</feature>
<keyword evidence="6 8" id="KW-1133">Transmembrane helix</keyword>
<keyword evidence="11" id="KW-1185">Reference proteome</keyword>
<dbReference type="GO" id="GO:0005886">
    <property type="term" value="C:plasma membrane"/>
    <property type="evidence" value="ECO:0007669"/>
    <property type="project" value="UniProtKB-SubCell"/>
</dbReference>
<evidence type="ECO:0000256" key="3">
    <source>
        <dbReference type="ARBA" id="ARBA00022448"/>
    </source>
</evidence>
<keyword evidence="4" id="KW-1003">Cell membrane</keyword>
<feature type="transmembrane region" description="Helical" evidence="8">
    <location>
        <begin position="49"/>
        <end position="68"/>
    </location>
</feature>
<dbReference type="Pfam" id="PF07690">
    <property type="entry name" value="MFS_1"/>
    <property type="match status" value="1"/>
</dbReference>
<accession>A0A1S2LGA7</accession>
<dbReference type="Proteomes" id="UP000179524">
    <property type="component" value="Unassembled WGS sequence"/>
</dbReference>
<feature type="transmembrane region" description="Helical" evidence="8">
    <location>
        <begin position="437"/>
        <end position="458"/>
    </location>
</feature>
<evidence type="ECO:0000313" key="10">
    <source>
        <dbReference type="EMBL" id="OIJ11354.1"/>
    </source>
</evidence>
<evidence type="ECO:0000256" key="6">
    <source>
        <dbReference type="ARBA" id="ARBA00022989"/>
    </source>
</evidence>
<feature type="transmembrane region" description="Helical" evidence="8">
    <location>
        <begin position="136"/>
        <end position="158"/>
    </location>
</feature>
<keyword evidence="7 8" id="KW-0472">Membrane</keyword>
<dbReference type="PROSITE" id="PS00217">
    <property type="entry name" value="SUGAR_TRANSPORT_2"/>
    <property type="match status" value="1"/>
</dbReference>
<feature type="transmembrane region" description="Helical" evidence="8">
    <location>
        <begin position="9"/>
        <end position="29"/>
    </location>
</feature>
<feature type="transmembrane region" description="Helical" evidence="8">
    <location>
        <begin position="329"/>
        <end position="349"/>
    </location>
</feature>
<feature type="transmembrane region" description="Helical" evidence="8">
    <location>
        <begin position="102"/>
        <end position="124"/>
    </location>
</feature>
<dbReference type="GO" id="GO:0022857">
    <property type="term" value="F:transmembrane transporter activity"/>
    <property type="evidence" value="ECO:0007669"/>
    <property type="project" value="InterPro"/>
</dbReference>
<dbReference type="InterPro" id="IPR005829">
    <property type="entry name" value="Sugar_transporter_CS"/>
</dbReference>
<sequence>MSRLFPEKWLVVIAVLLGTFTIILNNSMLNPAVPHLMNIFGADAVSTGWVITIFMVTMGITMPLTGYLGDKYGKKQLYLIGLFIFLAGSILGSTSWDLSSLIFFRGMQGVAGGLMMPLSMALIFEVFPKYERGLAVGIWGIAAMMAPTVGPTIGGFIIETGPWQWLFLVNVPTGIIGLIIGSMYLKNTNKVEGISFDKWGFVTVTAGVGTILFALGKVSTLQHLSDPFNIGLIVFGVLSLLLFIRIENRTKQPLLDLSIFKNRAFTYSVWISISTSIALFGGIFLIPLLIQHVYGLNAIITGLIFLPAALFSGIFMTIGGRILDQKGPLLVVTSGLVVTAICTMMLGFTTKDTSLVVIFLLMAMRGIGQGLSTMPATTAGMNAIPDQFVSRGSAMNNVFRQMSSALVIVFISIFYEVRRAHVFPMVGTLEEASLQAINEGFVILGVIAIVTVPLGWLLGKEAEKQEKNTTMSA</sequence>
<evidence type="ECO:0000313" key="11">
    <source>
        <dbReference type="Proteomes" id="UP000179524"/>
    </source>
</evidence>
<comment type="subcellular location">
    <subcellularLocation>
        <location evidence="1">Cell membrane</location>
        <topology evidence="1">Multi-pass membrane protein</topology>
    </subcellularLocation>
</comment>
<dbReference type="InterPro" id="IPR020846">
    <property type="entry name" value="MFS_dom"/>
</dbReference>
<comment type="caution">
    <text evidence="10">The sequence shown here is derived from an EMBL/GenBank/DDBJ whole genome shotgun (WGS) entry which is preliminary data.</text>
</comment>
<feature type="transmembrane region" description="Helical" evidence="8">
    <location>
        <begin position="355"/>
        <end position="377"/>
    </location>
</feature>
<dbReference type="Gene3D" id="1.20.1720.10">
    <property type="entry name" value="Multidrug resistance protein D"/>
    <property type="match status" value="1"/>
</dbReference>